<dbReference type="AlphaFoldDB" id="A0A7W1T504"/>
<dbReference type="EMBL" id="JABJVM010000003">
    <property type="protein sequence ID" value="MBA3925529.1"/>
    <property type="molecule type" value="Genomic_DNA"/>
</dbReference>
<evidence type="ECO:0000313" key="1">
    <source>
        <dbReference type="EMBL" id="MBA3925529.1"/>
    </source>
</evidence>
<dbReference type="Proteomes" id="UP000548787">
    <property type="component" value="Unassembled WGS sequence"/>
</dbReference>
<accession>A0A7W1T504</accession>
<sequence length="62" mass="7728">MFDKKMLQKVEKDIEARKARAKFYREKDESIFILETQLQFFKYGLQNAMPSEWKERYEEEEE</sequence>
<gene>
    <name evidence="1" type="ORF">HPK16_04155</name>
</gene>
<proteinExistence type="predicted"/>
<keyword evidence="2" id="KW-1185">Reference proteome</keyword>
<reference evidence="1 2" key="1">
    <citation type="submission" date="2020-08" db="EMBL/GenBank/DDBJ databases">
        <title>Listeria ohnekaius sp. nov. and Listeria portnoyii sp. nov. isolated from non-agricultural and natural environments.</title>
        <authorList>
            <person name="Weller D."/>
            <person name="Belias A.M."/>
            <person name="Liao J."/>
            <person name="Guo S."/>
            <person name="Orsi R.H."/>
            <person name="Wiedmann M."/>
        </authorList>
    </citation>
    <scope>NUCLEOTIDE SEQUENCE [LARGE SCALE GENOMIC DNA]</scope>
    <source>
        <strain evidence="1 2">FSL W9-0585</strain>
    </source>
</reference>
<dbReference type="RefSeq" id="WP_181675752.1">
    <property type="nucleotide sequence ID" value="NZ_JABJVM010000003.1"/>
</dbReference>
<organism evidence="1 2">
    <name type="scientific">Listeria rustica</name>
    <dbReference type="NCBI Taxonomy" id="2713503"/>
    <lineage>
        <taxon>Bacteria</taxon>
        <taxon>Bacillati</taxon>
        <taxon>Bacillota</taxon>
        <taxon>Bacilli</taxon>
        <taxon>Bacillales</taxon>
        <taxon>Listeriaceae</taxon>
        <taxon>Listeria</taxon>
    </lineage>
</organism>
<name>A0A7W1T504_9LIST</name>
<protein>
    <submittedName>
        <fullName evidence="1">Uncharacterized protein</fullName>
    </submittedName>
</protein>
<comment type="caution">
    <text evidence="1">The sequence shown here is derived from an EMBL/GenBank/DDBJ whole genome shotgun (WGS) entry which is preliminary data.</text>
</comment>
<evidence type="ECO:0000313" key="2">
    <source>
        <dbReference type="Proteomes" id="UP000548787"/>
    </source>
</evidence>